<keyword evidence="2" id="KW-1185">Reference proteome</keyword>
<evidence type="ECO:0000313" key="2">
    <source>
        <dbReference type="Proteomes" id="UP000828105"/>
    </source>
</evidence>
<proteinExistence type="predicted"/>
<evidence type="ECO:0000313" key="1">
    <source>
        <dbReference type="EMBL" id="UGV22759.1"/>
    </source>
</evidence>
<dbReference type="EMBL" id="OL539467">
    <property type="protein sequence ID" value="UGV22759.1"/>
    <property type="molecule type" value="Genomic_DNA"/>
</dbReference>
<accession>A0AC61TRX6</accession>
<reference evidence="1" key="1">
    <citation type="submission" date="2021-11" db="EMBL/GenBank/DDBJ databases">
        <authorList>
            <person name="Marshall N."/>
            <person name="Jared K."/>
            <person name="Sharma R."/>
            <person name="Grose J.H."/>
        </authorList>
    </citation>
    <scope>NUCLEOTIDE SEQUENCE</scope>
</reference>
<name>A0AC61TRX6_9CAUD</name>
<gene>
    <name evidence="1" type="ORF">SADIYA_70</name>
</gene>
<protein>
    <submittedName>
        <fullName evidence="1">Uncharacterized protein</fullName>
    </submittedName>
</protein>
<sequence>MIMDTGILRIDDVHFDQAEVSVTKLTFRGNVVSLDFDPDDYGDGQTLMQYSPVAARKLAAALILAAEEAEEQ</sequence>
<dbReference type="Proteomes" id="UP000828105">
    <property type="component" value="Segment"/>
</dbReference>
<organism evidence="1 2">
    <name type="scientific">Escherichia phage vB_EcoD_Sadiya</name>
    <dbReference type="NCBI Taxonomy" id="2902684"/>
    <lineage>
        <taxon>Viruses</taxon>
        <taxon>Duplodnaviria</taxon>
        <taxon>Heunggongvirae</taxon>
        <taxon>Uroviricota</taxon>
        <taxon>Caudoviricetes</taxon>
        <taxon>Drexlerviridae</taxon>
        <taxon>Rogunavirinae</taxon>
        <taxon>Sadiyavirus</taxon>
        <taxon>Sadiyavirus sadiya</taxon>
    </lineage>
</organism>